<comment type="caution">
    <text evidence="2">The sequence shown here is derived from an EMBL/GenBank/DDBJ whole genome shotgun (WGS) entry which is preliminary data.</text>
</comment>
<dbReference type="Proteomes" id="UP000885847">
    <property type="component" value="Unassembled WGS sequence"/>
</dbReference>
<reference evidence="2" key="1">
    <citation type="journal article" date="2020" name="mSystems">
        <title>Genome- and Community-Level Interaction Insights into Carbon Utilization and Element Cycling Functions of Hydrothermarchaeota in Hydrothermal Sediment.</title>
        <authorList>
            <person name="Zhou Z."/>
            <person name="Liu Y."/>
            <person name="Xu W."/>
            <person name="Pan J."/>
            <person name="Luo Z.H."/>
            <person name="Li M."/>
        </authorList>
    </citation>
    <scope>NUCLEOTIDE SEQUENCE [LARGE SCALE GENOMIC DNA]</scope>
    <source>
        <strain evidence="2">HyVt-102</strain>
    </source>
</reference>
<dbReference type="GO" id="GO:0004803">
    <property type="term" value="F:transposase activity"/>
    <property type="evidence" value="ECO:0007669"/>
    <property type="project" value="InterPro"/>
</dbReference>
<dbReference type="PANTHER" id="PTHR34322">
    <property type="entry name" value="TRANSPOSASE, Y1_TNP DOMAIN-CONTAINING"/>
    <property type="match status" value="1"/>
</dbReference>
<dbReference type="SMART" id="SM01321">
    <property type="entry name" value="Y1_Tnp"/>
    <property type="match status" value="1"/>
</dbReference>
<accession>A0A7C0ZH81</accession>
<dbReference type="PANTHER" id="PTHR34322:SF2">
    <property type="entry name" value="TRANSPOSASE IS200-LIKE DOMAIN-CONTAINING PROTEIN"/>
    <property type="match status" value="1"/>
</dbReference>
<proteinExistence type="predicted"/>
<dbReference type="Gene3D" id="3.30.70.1290">
    <property type="entry name" value="Transposase IS200-like"/>
    <property type="match status" value="1"/>
</dbReference>
<name>A0A7C0ZH81_UNCW3</name>
<dbReference type="InterPro" id="IPR036515">
    <property type="entry name" value="Transposase_17_sf"/>
</dbReference>
<sequence>MGKGPRVVYPGAYLHVMNHSTQSLPLFKTKREYLIFLDLLERKTNTYSIDLFAYCLMGNHYHLFFHTPTGEVSLFIGSLQSAFSQKINRIRGKAGPLFQKGFTSIIVDKNSYLLELTRYIHLNPVRAGLSKNPEEYPWSSIHAYINPSKYKWINVETVLDYFDGSVKSYLEFLHEPLEVEEKIKPLGFNGAKFYGNKSFARRAFGKYERRKTTQEERKYQKIIRGNIPYSKVIDTVLSEFDKKELSQINSRSFESTLIKKLLAYFLFNYTLLTTKEIADLLGYRFKTGVSMAVKRVDTELKNAGEIAQFVNKIKRKLKSEL</sequence>
<dbReference type="InterPro" id="IPR002686">
    <property type="entry name" value="Transposase_17"/>
</dbReference>
<evidence type="ECO:0000259" key="1">
    <source>
        <dbReference type="SMART" id="SM01321"/>
    </source>
</evidence>
<feature type="domain" description="Transposase IS200-like" evidence="1">
    <location>
        <begin position="9"/>
        <end position="123"/>
    </location>
</feature>
<dbReference type="Pfam" id="PF01797">
    <property type="entry name" value="Y1_Tnp"/>
    <property type="match status" value="1"/>
</dbReference>
<dbReference type="SUPFAM" id="SSF48295">
    <property type="entry name" value="TrpR-like"/>
    <property type="match status" value="1"/>
</dbReference>
<protein>
    <recommendedName>
        <fullName evidence="1">Transposase IS200-like domain-containing protein</fullName>
    </recommendedName>
</protein>
<dbReference type="Gene3D" id="1.10.1750.10">
    <property type="match status" value="1"/>
</dbReference>
<evidence type="ECO:0000313" key="2">
    <source>
        <dbReference type="EMBL" id="HDI82843.1"/>
    </source>
</evidence>
<dbReference type="SUPFAM" id="SSF143422">
    <property type="entry name" value="Transposase IS200-like"/>
    <property type="match status" value="1"/>
</dbReference>
<organism evidence="2">
    <name type="scientific">candidate division WOR-3 bacterium</name>
    <dbReference type="NCBI Taxonomy" id="2052148"/>
    <lineage>
        <taxon>Bacteria</taxon>
        <taxon>Bacteria division WOR-3</taxon>
    </lineage>
</organism>
<dbReference type="GO" id="GO:0006313">
    <property type="term" value="P:DNA transposition"/>
    <property type="evidence" value="ECO:0007669"/>
    <property type="project" value="InterPro"/>
</dbReference>
<gene>
    <name evidence="2" type="ORF">ENF18_03510</name>
</gene>
<dbReference type="GO" id="GO:0043565">
    <property type="term" value="F:sequence-specific DNA binding"/>
    <property type="evidence" value="ECO:0007669"/>
    <property type="project" value="InterPro"/>
</dbReference>
<dbReference type="EMBL" id="DQWE01000167">
    <property type="protein sequence ID" value="HDI82843.1"/>
    <property type="molecule type" value="Genomic_DNA"/>
</dbReference>
<dbReference type="InterPro" id="IPR010921">
    <property type="entry name" value="Trp_repressor/repl_initiator"/>
</dbReference>
<dbReference type="AlphaFoldDB" id="A0A7C0ZH81"/>